<feature type="region of interest" description="Disordered" evidence="1">
    <location>
        <begin position="25"/>
        <end position="54"/>
    </location>
</feature>
<dbReference type="AlphaFoldDB" id="A0A8X8XDY7"/>
<organism evidence="3">
    <name type="scientific">Salvia splendens</name>
    <name type="common">Scarlet sage</name>
    <dbReference type="NCBI Taxonomy" id="180675"/>
    <lineage>
        <taxon>Eukaryota</taxon>
        <taxon>Viridiplantae</taxon>
        <taxon>Streptophyta</taxon>
        <taxon>Embryophyta</taxon>
        <taxon>Tracheophyta</taxon>
        <taxon>Spermatophyta</taxon>
        <taxon>Magnoliopsida</taxon>
        <taxon>eudicotyledons</taxon>
        <taxon>Gunneridae</taxon>
        <taxon>Pentapetalae</taxon>
        <taxon>asterids</taxon>
        <taxon>lamiids</taxon>
        <taxon>Lamiales</taxon>
        <taxon>Lamiaceae</taxon>
        <taxon>Nepetoideae</taxon>
        <taxon>Mentheae</taxon>
        <taxon>Salviinae</taxon>
        <taxon>Salvia</taxon>
        <taxon>Salvia subgen. Calosphace</taxon>
        <taxon>core Calosphace</taxon>
    </lineage>
</organism>
<gene>
    <name evidence="3" type="ORF">SASPL_129904</name>
</gene>
<dbReference type="GO" id="GO:0004523">
    <property type="term" value="F:RNA-DNA hybrid ribonuclease activity"/>
    <property type="evidence" value="ECO:0007669"/>
    <property type="project" value="InterPro"/>
</dbReference>
<dbReference type="GO" id="GO:0003676">
    <property type="term" value="F:nucleic acid binding"/>
    <property type="evidence" value="ECO:0007669"/>
    <property type="project" value="InterPro"/>
</dbReference>
<dbReference type="Proteomes" id="UP000298416">
    <property type="component" value="Unassembled WGS sequence"/>
</dbReference>
<dbReference type="Pfam" id="PF13456">
    <property type="entry name" value="RVT_3"/>
    <property type="match status" value="1"/>
</dbReference>
<name>A0A8X8XDY7_SALSN</name>
<reference evidence="3" key="1">
    <citation type="submission" date="2018-01" db="EMBL/GenBank/DDBJ databases">
        <authorList>
            <person name="Mao J.F."/>
        </authorList>
    </citation>
    <scope>NUCLEOTIDE SEQUENCE</scope>
    <source>
        <strain evidence="3">Huo1</strain>
        <tissue evidence="3">Leaf</tissue>
    </source>
</reference>
<feature type="compositionally biased region" description="Polar residues" evidence="1">
    <location>
        <begin position="38"/>
        <end position="48"/>
    </location>
</feature>
<protein>
    <recommendedName>
        <fullName evidence="2">RNase H type-1 domain-containing protein</fullName>
    </recommendedName>
</protein>
<feature type="domain" description="RNase H type-1" evidence="2">
    <location>
        <begin position="44"/>
        <end position="94"/>
    </location>
</feature>
<reference evidence="3" key="2">
    <citation type="submission" date="2020-08" db="EMBL/GenBank/DDBJ databases">
        <title>Plant Genome Project.</title>
        <authorList>
            <person name="Zhang R.-G."/>
        </authorList>
    </citation>
    <scope>NUCLEOTIDE SEQUENCE</scope>
    <source>
        <strain evidence="3">Huo1</strain>
        <tissue evidence="3">Leaf</tissue>
    </source>
</reference>
<keyword evidence="4" id="KW-1185">Reference proteome</keyword>
<dbReference type="InterPro" id="IPR002156">
    <property type="entry name" value="RNaseH_domain"/>
</dbReference>
<accession>A0A8X8XDY7</accession>
<evidence type="ECO:0000259" key="2">
    <source>
        <dbReference type="Pfam" id="PF13456"/>
    </source>
</evidence>
<evidence type="ECO:0000256" key="1">
    <source>
        <dbReference type="SAM" id="MobiDB-lite"/>
    </source>
</evidence>
<dbReference type="EMBL" id="PNBA02000010">
    <property type="protein sequence ID" value="KAG6411820.1"/>
    <property type="molecule type" value="Genomic_DNA"/>
</dbReference>
<sequence>MGRVQQFGELRHIDLDREAPQAHQNCQMDSSGHGLDQAQHQGVRNQSGAGAGGILRNSKSDIVRGFVSKVTATSTLDAELQALSLGLDMVRGRGPKAPRNRAVDFLCIFCYNVGNRAADFAAKLGSSENDRQEFDQNTAPTMIKALVRMDQLSMPNFQFLRG</sequence>
<evidence type="ECO:0000313" key="4">
    <source>
        <dbReference type="Proteomes" id="UP000298416"/>
    </source>
</evidence>
<evidence type="ECO:0000313" key="3">
    <source>
        <dbReference type="EMBL" id="KAG6411820.1"/>
    </source>
</evidence>
<comment type="caution">
    <text evidence="3">The sequence shown here is derived from an EMBL/GenBank/DDBJ whole genome shotgun (WGS) entry which is preliminary data.</text>
</comment>
<proteinExistence type="predicted"/>